<feature type="transmembrane region" description="Helical" evidence="5">
    <location>
        <begin position="299"/>
        <end position="320"/>
    </location>
</feature>
<protein>
    <recommendedName>
        <fullName evidence="5">UPF0182 protein ENQ20_17490</fullName>
    </recommendedName>
</protein>
<evidence type="ECO:0000256" key="4">
    <source>
        <dbReference type="ARBA" id="ARBA00023136"/>
    </source>
</evidence>
<feature type="transmembrane region" description="Helical" evidence="5">
    <location>
        <begin position="271"/>
        <end position="292"/>
    </location>
</feature>
<dbReference type="Pfam" id="PF03699">
    <property type="entry name" value="UPF0182"/>
    <property type="match status" value="1"/>
</dbReference>
<keyword evidence="4 5" id="KW-0472">Membrane</keyword>
<feature type="transmembrane region" description="Helical" evidence="5">
    <location>
        <begin position="43"/>
        <end position="65"/>
    </location>
</feature>
<evidence type="ECO:0000256" key="5">
    <source>
        <dbReference type="HAMAP-Rule" id="MF_01600"/>
    </source>
</evidence>
<keyword evidence="3 5" id="KW-1133">Transmembrane helix</keyword>
<keyword evidence="1 5" id="KW-1003">Cell membrane</keyword>
<comment type="subcellular location">
    <subcellularLocation>
        <location evidence="5">Cell membrane</location>
        <topology evidence="5">Multi-pass membrane protein</topology>
    </subcellularLocation>
</comment>
<comment type="similarity">
    <text evidence="5">Belongs to the UPF0182 family.</text>
</comment>
<name>A0A7C1FU04_9CHLR</name>
<evidence type="ECO:0000256" key="1">
    <source>
        <dbReference type="ARBA" id="ARBA00022475"/>
    </source>
</evidence>
<dbReference type="PANTHER" id="PTHR39344:SF1">
    <property type="entry name" value="UPF0182 PROTEIN SLL1060"/>
    <property type="match status" value="1"/>
</dbReference>
<accession>A0A7C1FU04</accession>
<dbReference type="GO" id="GO:0005886">
    <property type="term" value="C:plasma membrane"/>
    <property type="evidence" value="ECO:0007669"/>
    <property type="project" value="UniProtKB-SubCell"/>
</dbReference>
<sequence>MRNPDPFADLIRSIEENLQRSGDWIPPDDERPQRPSRGRSNRWWWLLLIPFLFLILYNTILSFLVDWAWHASLNLESILWTRISASLGLFVAGFLFTWLFLYVNYLIVRRLEPSGLISTPVEQFAEASRLRISTIALVVFTLFALLMGLNVAGEWPQLLLFLNQSDFGVVDPVFGRDVSFYVFTLPVLTIARGWLQSVVVATLIMVAVASGVGWRGWRVRTGLLLHLGVLGALYLVLFALGYQIEAANLVYSQRGAVFGAGYTDVNAQLPAYNLLTIVTLIAAALLIVTAYVRRAWRAIVVVLIAWVAIAILAGSIYPALVQRFQVSPNELTLERPYIEQNIRFTRMAYALDSIVVKPFEASQRVSAEAVLSEPETIRNVRLWDYRPLLETYNQVQALRQYYAFNDIDVDRYLINGERRQVMLSARELVPDRLNVEAQTWVNRKLVYTHGYGVAMSPVERVTRDGLPEFYVRDLPPAGEIPITVPHIYFGELTNDYVIGRTNMEEFHYPQGDGNVTTRFEADTGIDMTFWNRVLFALYFGDVNLLLNQDITGESQLLWRRNIVERVSHLAPFLQYDGDPYIVVGEDGRLYWFIDAYVTSDRYPYSEPYFGRFNYIRNAVKIVISAYDGVPNFYVFEPDEPIINAYMRIFPALFQPKEAMPDFLLRHIRYPTDLFSVQAEKYRMYHMTNVLDFYNREDVWAWPEEIFYQKAQRMEPYYVLMQMDESDSLDFIQILPYTPANRENMIAWLAARSDPERYGEKLVFTFGKDTLFFGPKQIEARIDQDPIISAQLTLWNQQGSNVLRGNLIVIPIGGSLLYVEPLYLQAQTGRIPELRRVILATGERTVMAENLGLALIELFGRNVVARAGLLDLAVSPESDIVLDGVGEPAAVSAPPPQPAAAVSTDLSSASIQELIWAANNHYERAQRLLREGDWAGYGAEMNALKATLDRLVALTGGLPTATPPEN</sequence>
<proteinExistence type="inferred from homology"/>
<evidence type="ECO:0000256" key="3">
    <source>
        <dbReference type="ARBA" id="ARBA00022989"/>
    </source>
</evidence>
<dbReference type="InterPro" id="IPR005372">
    <property type="entry name" value="UPF0182"/>
</dbReference>
<feature type="transmembrane region" description="Helical" evidence="5">
    <location>
        <begin position="85"/>
        <end position="108"/>
    </location>
</feature>
<feature type="transmembrane region" description="Helical" evidence="5">
    <location>
        <begin position="223"/>
        <end position="244"/>
    </location>
</feature>
<dbReference type="AlphaFoldDB" id="A0A7C1FU04"/>
<feature type="transmembrane region" description="Helical" evidence="5">
    <location>
        <begin position="194"/>
        <end position="214"/>
    </location>
</feature>
<keyword evidence="2 5" id="KW-0812">Transmembrane</keyword>
<organism evidence="6">
    <name type="scientific">Caldilinea aerophila</name>
    <dbReference type="NCBI Taxonomy" id="133453"/>
    <lineage>
        <taxon>Bacteria</taxon>
        <taxon>Bacillati</taxon>
        <taxon>Chloroflexota</taxon>
        <taxon>Caldilineae</taxon>
        <taxon>Caldilineales</taxon>
        <taxon>Caldilineaceae</taxon>
        <taxon>Caldilinea</taxon>
    </lineage>
</organism>
<dbReference type="HAMAP" id="MF_01600">
    <property type="entry name" value="UPF0182"/>
    <property type="match status" value="1"/>
</dbReference>
<evidence type="ECO:0000313" key="6">
    <source>
        <dbReference type="EMBL" id="HDX33260.1"/>
    </source>
</evidence>
<reference evidence="6" key="1">
    <citation type="journal article" date="2020" name="mSystems">
        <title>Genome- and Community-Level Interaction Insights into Carbon Utilization and Element Cycling Functions of Hydrothermarchaeota in Hydrothermal Sediment.</title>
        <authorList>
            <person name="Zhou Z."/>
            <person name="Liu Y."/>
            <person name="Xu W."/>
            <person name="Pan J."/>
            <person name="Luo Z.H."/>
            <person name="Li M."/>
        </authorList>
    </citation>
    <scope>NUCLEOTIDE SEQUENCE [LARGE SCALE GENOMIC DNA]</scope>
    <source>
        <strain evidence="6">SpSt-289</strain>
    </source>
</reference>
<evidence type="ECO:0000256" key="2">
    <source>
        <dbReference type="ARBA" id="ARBA00022692"/>
    </source>
</evidence>
<feature type="transmembrane region" description="Helical" evidence="5">
    <location>
        <begin position="129"/>
        <end position="152"/>
    </location>
</feature>
<dbReference type="PANTHER" id="PTHR39344">
    <property type="entry name" value="UPF0182 PROTEIN SLL1060"/>
    <property type="match status" value="1"/>
</dbReference>
<gene>
    <name evidence="6" type="ORF">ENQ20_17490</name>
</gene>
<dbReference type="EMBL" id="DSMG01000182">
    <property type="protein sequence ID" value="HDX33260.1"/>
    <property type="molecule type" value="Genomic_DNA"/>
</dbReference>
<comment type="caution">
    <text evidence="6">The sequence shown here is derived from an EMBL/GenBank/DDBJ whole genome shotgun (WGS) entry which is preliminary data.</text>
</comment>
<dbReference type="GO" id="GO:0005576">
    <property type="term" value="C:extracellular region"/>
    <property type="evidence" value="ECO:0007669"/>
    <property type="project" value="TreeGrafter"/>
</dbReference>